<keyword evidence="2" id="KW-0805">Transcription regulation</keyword>
<reference evidence="9 10" key="1">
    <citation type="submission" date="2012-10" db="EMBL/GenBank/DDBJ databases">
        <title>Genome sequencing and analysis of entomopathogenic fungi Beauveria bassiana D1-5.</title>
        <authorList>
            <person name="Li Q."/>
            <person name="Wang L."/>
            <person name="Zhang Z."/>
            <person name="Wang Q."/>
            <person name="Ren J."/>
            <person name="Wang M."/>
            <person name="Xu W."/>
            <person name="Wang J."/>
            <person name="Lu Y."/>
            <person name="Du Q."/>
            <person name="Sun Z."/>
        </authorList>
    </citation>
    <scope>NUCLEOTIDE SEQUENCE [LARGE SCALE GENOMIC DNA]</scope>
    <source>
        <strain evidence="9 10">D1-5</strain>
    </source>
</reference>
<dbReference type="HOGENOM" id="CLU_745937_0_0_1"/>
<evidence type="ECO:0000256" key="5">
    <source>
        <dbReference type="ARBA" id="ARBA00023242"/>
    </source>
</evidence>
<dbReference type="SUPFAM" id="SSF57959">
    <property type="entry name" value="Leucine zipper domain"/>
    <property type="match status" value="1"/>
</dbReference>
<name>A0A0A2VJQ0_BEABA</name>
<evidence type="ECO:0000256" key="6">
    <source>
        <dbReference type="SAM" id="Coils"/>
    </source>
</evidence>
<dbReference type="Pfam" id="PF00170">
    <property type="entry name" value="bZIP_1"/>
    <property type="match status" value="1"/>
</dbReference>
<keyword evidence="3" id="KW-0238">DNA-binding</keyword>
<evidence type="ECO:0000259" key="8">
    <source>
        <dbReference type="PROSITE" id="PS50217"/>
    </source>
</evidence>
<gene>
    <name evidence="9" type="ORF">BBAD15_g6569</name>
</gene>
<dbReference type="PANTHER" id="PTHR13044">
    <property type="entry name" value="ACTIVATING TRANSCRIPTION FACTOR ATF 4/5"/>
    <property type="match status" value="1"/>
</dbReference>
<dbReference type="InterPro" id="IPR046347">
    <property type="entry name" value="bZIP_sf"/>
</dbReference>
<dbReference type="PROSITE" id="PS50217">
    <property type="entry name" value="BZIP"/>
    <property type="match status" value="1"/>
</dbReference>
<dbReference type="EMBL" id="ANFO01000608">
    <property type="protein sequence ID" value="KGQ08091.1"/>
    <property type="molecule type" value="Genomic_DNA"/>
</dbReference>
<protein>
    <recommendedName>
        <fullName evidence="8">BZIP domain-containing protein</fullName>
    </recommendedName>
</protein>
<dbReference type="Gene3D" id="1.20.5.170">
    <property type="match status" value="1"/>
</dbReference>
<dbReference type="PANTHER" id="PTHR13044:SF38">
    <property type="entry name" value="BZIP DOMAIN-CONTAINING PROTEIN"/>
    <property type="match status" value="1"/>
</dbReference>
<evidence type="ECO:0000256" key="1">
    <source>
        <dbReference type="ARBA" id="ARBA00004123"/>
    </source>
</evidence>
<dbReference type="AlphaFoldDB" id="A0A0A2VJQ0"/>
<evidence type="ECO:0000313" key="10">
    <source>
        <dbReference type="Proteomes" id="UP000030106"/>
    </source>
</evidence>
<proteinExistence type="predicted"/>
<dbReference type="STRING" id="1245745.A0A0A2VJQ0"/>
<evidence type="ECO:0000256" key="3">
    <source>
        <dbReference type="ARBA" id="ARBA00023125"/>
    </source>
</evidence>
<dbReference type="SMART" id="SM00338">
    <property type="entry name" value="BRLZ"/>
    <property type="match status" value="1"/>
</dbReference>
<dbReference type="GO" id="GO:0000977">
    <property type="term" value="F:RNA polymerase II transcription regulatory region sequence-specific DNA binding"/>
    <property type="evidence" value="ECO:0007669"/>
    <property type="project" value="TreeGrafter"/>
</dbReference>
<evidence type="ECO:0000256" key="7">
    <source>
        <dbReference type="SAM" id="MobiDB-lite"/>
    </source>
</evidence>
<organism evidence="9 10">
    <name type="scientific">Beauveria bassiana D1-5</name>
    <dbReference type="NCBI Taxonomy" id="1245745"/>
    <lineage>
        <taxon>Eukaryota</taxon>
        <taxon>Fungi</taxon>
        <taxon>Dikarya</taxon>
        <taxon>Ascomycota</taxon>
        <taxon>Pezizomycotina</taxon>
        <taxon>Sordariomycetes</taxon>
        <taxon>Hypocreomycetidae</taxon>
        <taxon>Hypocreales</taxon>
        <taxon>Cordycipitaceae</taxon>
        <taxon>Beauveria</taxon>
    </lineage>
</organism>
<feature type="domain" description="BZIP" evidence="8">
    <location>
        <begin position="300"/>
        <end position="363"/>
    </location>
</feature>
<evidence type="ECO:0000313" key="9">
    <source>
        <dbReference type="EMBL" id="KGQ08091.1"/>
    </source>
</evidence>
<feature type="coiled-coil region" evidence="6">
    <location>
        <begin position="318"/>
        <end position="359"/>
    </location>
</feature>
<keyword evidence="5" id="KW-0539">Nucleus</keyword>
<dbReference type="GO" id="GO:0005634">
    <property type="term" value="C:nucleus"/>
    <property type="evidence" value="ECO:0007669"/>
    <property type="project" value="UniProtKB-SubCell"/>
</dbReference>
<dbReference type="Proteomes" id="UP000030106">
    <property type="component" value="Unassembled WGS sequence"/>
</dbReference>
<feature type="compositionally biased region" description="Polar residues" evidence="7">
    <location>
        <begin position="11"/>
        <end position="22"/>
    </location>
</feature>
<dbReference type="GO" id="GO:0001228">
    <property type="term" value="F:DNA-binding transcription activator activity, RNA polymerase II-specific"/>
    <property type="evidence" value="ECO:0007669"/>
    <property type="project" value="TreeGrafter"/>
</dbReference>
<comment type="caution">
    <text evidence="9">The sequence shown here is derived from an EMBL/GenBank/DDBJ whole genome shotgun (WGS) entry which is preliminary data.</text>
</comment>
<feature type="region of interest" description="Disordered" evidence="7">
    <location>
        <begin position="1"/>
        <end position="25"/>
    </location>
</feature>
<dbReference type="PROSITE" id="PS00036">
    <property type="entry name" value="BZIP_BASIC"/>
    <property type="match status" value="1"/>
</dbReference>
<keyword evidence="4" id="KW-0804">Transcription</keyword>
<dbReference type="OrthoDB" id="2257100at2759"/>
<dbReference type="InterPro" id="IPR004827">
    <property type="entry name" value="bZIP"/>
</dbReference>
<evidence type="ECO:0000256" key="2">
    <source>
        <dbReference type="ARBA" id="ARBA00023015"/>
    </source>
</evidence>
<accession>A0A0A2VJQ0</accession>
<evidence type="ECO:0000256" key="4">
    <source>
        <dbReference type="ARBA" id="ARBA00023163"/>
    </source>
</evidence>
<comment type="subcellular location">
    <subcellularLocation>
        <location evidence="1">Nucleus</location>
    </subcellularLocation>
</comment>
<dbReference type="CDD" id="cd14699">
    <property type="entry name" value="bZIP_Fos_like"/>
    <property type="match status" value="1"/>
</dbReference>
<sequence>MSGSIPIRPQTPDSPSRSSTNDPNPPYNAMVEVWINWSLEERTQEQRDKLQSCFTEWQNTDLGKTQFVIGLTPAVERVMYSEPDMFFYVNGPDKPRADAHAQAARRFFEQNGSLVHEQQLGLAQEANYNLRQWDQQSPQVPAAPASSSSFEGHVGILSRSAWGDEAGGAYEPFFLPEPYSNFQQNSSWWSPSDPTFLDASPELDDLDWTLDEELQRVINAPATNAALTTVTVPDLPLLAPAPAPPADWSGFGVFDSNPPTVSSGTSSGCASTHPTPATSKTPSFAAAAYPKMSAHRKHADPEVLLKRQRNKVAAQKYRQKKLDRITELEVEVSGLKRERDELRIQLAKQEAETAALRDMLRLTKPGMLEES</sequence>
<keyword evidence="6" id="KW-0175">Coiled coil</keyword>